<dbReference type="InterPro" id="IPR050706">
    <property type="entry name" value="Cyclic-di-GMP_PDE-like"/>
</dbReference>
<proteinExistence type="predicted"/>
<feature type="transmembrane region" description="Helical" evidence="2">
    <location>
        <begin position="81"/>
        <end position="107"/>
    </location>
</feature>
<keyword evidence="2" id="KW-1133">Transmembrane helix</keyword>
<evidence type="ECO:0000313" key="6">
    <source>
        <dbReference type="Proteomes" id="UP001059617"/>
    </source>
</evidence>
<dbReference type="RefSeq" id="WP_259860487.1">
    <property type="nucleotide sequence ID" value="NZ_CP073720.1"/>
</dbReference>
<dbReference type="Pfam" id="PF00990">
    <property type="entry name" value="GGDEF"/>
    <property type="match status" value="1"/>
</dbReference>
<reference evidence="5" key="1">
    <citation type="submission" date="2021-04" db="EMBL/GenBank/DDBJ databases">
        <authorList>
            <person name="Hartkoorn R.C."/>
            <person name="Beaudoing E."/>
            <person name="Hot D."/>
        </authorList>
    </citation>
    <scope>NUCLEOTIDE SEQUENCE</scope>
    <source>
        <strain evidence="5">NRRL B-16292</strain>
    </source>
</reference>
<dbReference type="SMART" id="SM00267">
    <property type="entry name" value="GGDEF"/>
    <property type="match status" value="1"/>
</dbReference>
<dbReference type="PANTHER" id="PTHR33121:SF70">
    <property type="entry name" value="SIGNALING PROTEIN YKOW"/>
    <property type="match status" value="1"/>
</dbReference>
<dbReference type="SUPFAM" id="SSF55073">
    <property type="entry name" value="Nucleotide cyclase"/>
    <property type="match status" value="1"/>
</dbReference>
<dbReference type="EMBL" id="CP073720">
    <property type="protein sequence ID" value="UWP82715.1"/>
    <property type="molecule type" value="Genomic_DNA"/>
</dbReference>
<dbReference type="CDD" id="cd01949">
    <property type="entry name" value="GGDEF"/>
    <property type="match status" value="1"/>
</dbReference>
<dbReference type="Gene3D" id="3.20.20.450">
    <property type="entry name" value="EAL domain"/>
    <property type="match status" value="1"/>
</dbReference>
<dbReference type="PANTHER" id="PTHR33121">
    <property type="entry name" value="CYCLIC DI-GMP PHOSPHODIESTERASE PDEF"/>
    <property type="match status" value="1"/>
</dbReference>
<dbReference type="InterPro" id="IPR029787">
    <property type="entry name" value="Nucleotide_cyclase"/>
</dbReference>
<evidence type="ECO:0000256" key="1">
    <source>
        <dbReference type="SAM" id="MobiDB-lite"/>
    </source>
</evidence>
<feature type="region of interest" description="Disordered" evidence="1">
    <location>
        <begin position="826"/>
        <end position="846"/>
    </location>
</feature>
<dbReference type="SMART" id="SM00052">
    <property type="entry name" value="EAL"/>
    <property type="match status" value="1"/>
</dbReference>
<dbReference type="Gene3D" id="3.30.70.270">
    <property type="match status" value="1"/>
</dbReference>
<keyword evidence="2" id="KW-0812">Transmembrane</keyword>
<dbReference type="Proteomes" id="UP001059617">
    <property type="component" value="Chromosome"/>
</dbReference>
<evidence type="ECO:0000313" key="5">
    <source>
        <dbReference type="EMBL" id="UWP82715.1"/>
    </source>
</evidence>
<reference evidence="5" key="2">
    <citation type="submission" date="2022-09" db="EMBL/GenBank/DDBJ databases">
        <title>Biosynthetic gene clusters of Dactylosporangioum fulvum.</title>
        <authorList>
            <person name="Caradec T."/>
        </authorList>
    </citation>
    <scope>NUCLEOTIDE SEQUENCE</scope>
    <source>
        <strain evidence="5">NRRL B-16292</strain>
    </source>
</reference>
<dbReference type="InterPro" id="IPR000160">
    <property type="entry name" value="GGDEF_dom"/>
</dbReference>
<protein>
    <submittedName>
        <fullName evidence="5">Bifunctional diguanylate cyclase/phosphodiesterase</fullName>
    </submittedName>
</protein>
<sequence length="846" mass="90479">MSADVMQNQPRTDDATNWRLWRLVGPVVVGGAVVGLWSLWHVADYGNVTFYMIAPIAAMVASGFVLIEIRVRSIVTSGAPTAAVSAVASAFLPPPMVILSALCGWFIHQLMQRRTDPMKISFNVAKATLSAAATTFTATACGVQPILLHDDVTIGSLIPGMAAGSVAFALVDELIARALVAIITHTSYRQRLLAHWNPLTISRLGQLGVAIATVAAYQVSEWLLLVFPPLVYAIHLTSANRVRARQGDEAWQRLAEATDEFNSVDQTAVLYAAVRRAADLFSTDEAEVEIRPPSGESRLVRSNGREILFDGAPLDAPTADGFMISIALESYRGDADLGELRLRFRGQINLSERENYTLRTFAAALCTAIRNAATHAETQRLAESHARAAAQDPLTHLANRRRLQQYGDEVLSAVPAAGIVGVMLIDLNHFKEVNDTLGHAAGDRVLTAVAERLSAAARPGDLVARFGGDEFAVVLVGLSAPALAEVRAHAILDALAPPIELDDMRISVEASCGVTTTASGGSIGELLRRADVAMYQAKQEGQRVVVYAHARDTADVGSLTLGGDLARAVAERQFTVNFQPIVDLASGQVIAAEALTRWHHPDRGDLAPDRFLGAIERSGQLAAFADAVLDQALLAVSLWADHGHPIPVAVNVSPRSLLDPSFPDAVARRLGARGVPSSALVIELTESVTLSKLEVVDDVLAALRDQGIRLALDDFGTGFSSLATLARVPVDELKIDRSFVAAMNASAPGAVVRSTIDLGRSLDLVVVAEGVEREEQRQQLWELGCPAGQGHLFARAMPADRLLAALQRGDGVLAAPLHDTGAVIRMSRTRRSRRPGPSEAGREWST</sequence>
<name>A0ABY5VZZ7_9ACTN</name>
<dbReference type="Pfam" id="PF00563">
    <property type="entry name" value="EAL"/>
    <property type="match status" value="1"/>
</dbReference>
<dbReference type="SUPFAM" id="SSF141868">
    <property type="entry name" value="EAL domain-like"/>
    <property type="match status" value="1"/>
</dbReference>
<gene>
    <name evidence="5" type="ORF">Dfulv_48155</name>
</gene>
<dbReference type="InterPro" id="IPR035919">
    <property type="entry name" value="EAL_sf"/>
</dbReference>
<feature type="transmembrane region" description="Helical" evidence="2">
    <location>
        <begin position="20"/>
        <end position="42"/>
    </location>
</feature>
<feature type="transmembrane region" description="Helical" evidence="2">
    <location>
        <begin position="48"/>
        <end position="69"/>
    </location>
</feature>
<keyword evidence="2" id="KW-0472">Membrane</keyword>
<feature type="domain" description="EAL" evidence="3">
    <location>
        <begin position="557"/>
        <end position="801"/>
    </location>
</feature>
<dbReference type="NCBIfam" id="TIGR00254">
    <property type="entry name" value="GGDEF"/>
    <property type="match status" value="1"/>
</dbReference>
<evidence type="ECO:0000259" key="3">
    <source>
        <dbReference type="SMART" id="SM00052"/>
    </source>
</evidence>
<evidence type="ECO:0000256" key="2">
    <source>
        <dbReference type="SAM" id="Phobius"/>
    </source>
</evidence>
<dbReference type="CDD" id="cd01948">
    <property type="entry name" value="EAL"/>
    <property type="match status" value="1"/>
</dbReference>
<dbReference type="InterPro" id="IPR043128">
    <property type="entry name" value="Rev_trsase/Diguanyl_cyclase"/>
</dbReference>
<organism evidence="5 6">
    <name type="scientific">Dactylosporangium fulvum</name>
    <dbReference type="NCBI Taxonomy" id="53359"/>
    <lineage>
        <taxon>Bacteria</taxon>
        <taxon>Bacillati</taxon>
        <taxon>Actinomycetota</taxon>
        <taxon>Actinomycetes</taxon>
        <taxon>Micromonosporales</taxon>
        <taxon>Micromonosporaceae</taxon>
        <taxon>Dactylosporangium</taxon>
    </lineage>
</organism>
<feature type="domain" description="GGDEF" evidence="4">
    <location>
        <begin position="378"/>
        <end position="547"/>
    </location>
</feature>
<accession>A0ABY5VZZ7</accession>
<dbReference type="InterPro" id="IPR001633">
    <property type="entry name" value="EAL_dom"/>
</dbReference>
<evidence type="ECO:0000259" key="4">
    <source>
        <dbReference type="SMART" id="SM00267"/>
    </source>
</evidence>
<keyword evidence="6" id="KW-1185">Reference proteome</keyword>